<dbReference type="SUPFAM" id="SSF56601">
    <property type="entry name" value="beta-lactamase/transpeptidase-like"/>
    <property type="match status" value="1"/>
</dbReference>
<dbReference type="InterPro" id="IPR051478">
    <property type="entry name" value="Beta-lactamase-like_AB/R"/>
</dbReference>
<dbReference type="PANTHER" id="PTHR22935">
    <property type="entry name" value="PENICILLIN-BINDING PROTEIN"/>
    <property type="match status" value="1"/>
</dbReference>
<dbReference type="RefSeq" id="XP_002624157.1">
    <property type="nucleotide sequence ID" value="XM_002624111.2"/>
</dbReference>
<feature type="domain" description="Beta-lactamase-related" evidence="2">
    <location>
        <begin position="96"/>
        <end position="416"/>
    </location>
</feature>
<dbReference type="Proteomes" id="UP000002038">
    <property type="component" value="Unassembled WGS sequence"/>
</dbReference>
<keyword evidence="5" id="KW-1185">Reference proteome</keyword>
<feature type="domain" description="Beta-lactamase-like ARB-00930-like C-terminal" evidence="3">
    <location>
        <begin position="428"/>
        <end position="593"/>
    </location>
</feature>
<sequence length="596" mass="65675">MLFRFIPCILALLLLCKGFYAADCSLIGPAFPAPRSLSRSLTWKRALDDFESNLKGLLHQSADLDASTTSFSINIFSSHEEKLLYEYHHDAPGLKGSIAEGQKLNGDTMYRIASISKAMTVYAFLIETGFKYFNEPIAKFIPEIQRAIWKEGQNPDDTIVPQWRDITFQAPFANQPIDYSNDIAGKVNQTIAAQLGLPALSNSNIPRCGERGLHFDPCTRSEMFAELMEHHPVFAPFSTAIYSNVAFDIMGYVLERITAVPFEKSVKRSIVDRLKLKRFGIETPPDAWGVIPFDPLTSHWNTSRGSGNPAGGFYSSSTDLARVGQSILQSRLIPETDTRRWLKPNSHTSSLMSSVGSPWEIYRSSNTRVIDFYTKFGDLGSYGSVMALSPDHDVGFTVLAAGAKPGSQRTLLADLIGRLLSATLDKEARLQAVEDFSGTYSSSPSSENEKATVLKISNKTDDTGPGLAIESFYLKGATFKDIIGAFFGAPPGAFPKVDLRLQPTGLTARYTSSSRESVRSRTSFRVVATLPEPGADNNLTKEKIFSGVCEPWTSIDALRYGRRSIDELVFERDGAGKAVALDMGITRQTLLRKDTN</sequence>
<evidence type="ECO:0000256" key="1">
    <source>
        <dbReference type="SAM" id="SignalP"/>
    </source>
</evidence>
<evidence type="ECO:0000313" key="4">
    <source>
        <dbReference type="EMBL" id="OAT09980.1"/>
    </source>
</evidence>
<dbReference type="InterPro" id="IPR058664">
    <property type="entry name" value="ARB_00930-like_C"/>
</dbReference>
<dbReference type="Pfam" id="PF00144">
    <property type="entry name" value="Beta-lactamase"/>
    <property type="match status" value="1"/>
</dbReference>
<proteinExistence type="predicted"/>
<evidence type="ECO:0000259" key="3">
    <source>
        <dbReference type="Pfam" id="PF26335"/>
    </source>
</evidence>
<dbReference type="Gene3D" id="3.40.710.10">
    <property type="entry name" value="DD-peptidase/beta-lactamase superfamily"/>
    <property type="match status" value="1"/>
</dbReference>
<dbReference type="Pfam" id="PF26335">
    <property type="entry name" value="ARB_00930_C"/>
    <property type="match status" value="1"/>
</dbReference>
<evidence type="ECO:0000313" key="5">
    <source>
        <dbReference type="Proteomes" id="UP000002038"/>
    </source>
</evidence>
<gene>
    <name evidence="4" type="ORF">BDBG_05665</name>
</gene>
<feature type="chain" id="PRO_5008107495" evidence="1">
    <location>
        <begin position="22"/>
        <end position="596"/>
    </location>
</feature>
<dbReference type="OrthoDB" id="10250282at2759"/>
<reference evidence="5" key="1">
    <citation type="journal article" date="2015" name="PLoS Genet.">
        <title>The dynamic genome and transcriptome of the human fungal pathogen Blastomyces and close relative Emmonsia.</title>
        <authorList>
            <person name="Munoz J.F."/>
            <person name="Gauthier G.M."/>
            <person name="Desjardins C.A."/>
            <person name="Gallo J.E."/>
            <person name="Holder J."/>
            <person name="Sullivan T.D."/>
            <person name="Marty A.J."/>
            <person name="Carmen J.C."/>
            <person name="Chen Z."/>
            <person name="Ding L."/>
            <person name="Gujja S."/>
            <person name="Magrini V."/>
            <person name="Misas E."/>
            <person name="Mitreva M."/>
            <person name="Priest M."/>
            <person name="Saif S."/>
            <person name="Whiston E.A."/>
            <person name="Young S."/>
            <person name="Zeng Q."/>
            <person name="Goldman W.E."/>
            <person name="Mardis E.R."/>
            <person name="Taylor J.W."/>
            <person name="McEwen J.G."/>
            <person name="Clay O.K."/>
            <person name="Klein B.S."/>
            <person name="Cuomo C.A."/>
        </authorList>
    </citation>
    <scope>NUCLEOTIDE SEQUENCE [LARGE SCALE GENOMIC DNA]</scope>
    <source>
        <strain evidence="5">SLH14081</strain>
    </source>
</reference>
<dbReference type="PANTHER" id="PTHR22935:SF97">
    <property type="entry name" value="BETA-LACTAMASE-RELATED DOMAIN-CONTAINING PROTEIN"/>
    <property type="match status" value="1"/>
</dbReference>
<dbReference type="EMBL" id="GG657458">
    <property type="protein sequence ID" value="OAT09980.1"/>
    <property type="molecule type" value="Genomic_DNA"/>
</dbReference>
<protein>
    <submittedName>
        <fullName evidence="4">Uncharacterized protein</fullName>
    </submittedName>
</protein>
<accession>A0A179UQ35</accession>
<dbReference type="VEuPathDB" id="FungiDB:BDBG_05665"/>
<keyword evidence="1" id="KW-0732">Signal</keyword>
<dbReference type="KEGG" id="bgh:BDBG_05665"/>
<name>A0A179UQ35_BLAGS</name>
<organism evidence="4 5">
    <name type="scientific">Blastomyces gilchristii (strain SLH14081)</name>
    <name type="common">Blastomyces dermatitidis</name>
    <dbReference type="NCBI Taxonomy" id="559298"/>
    <lineage>
        <taxon>Eukaryota</taxon>
        <taxon>Fungi</taxon>
        <taxon>Dikarya</taxon>
        <taxon>Ascomycota</taxon>
        <taxon>Pezizomycotina</taxon>
        <taxon>Eurotiomycetes</taxon>
        <taxon>Eurotiomycetidae</taxon>
        <taxon>Onygenales</taxon>
        <taxon>Ajellomycetaceae</taxon>
        <taxon>Blastomyces</taxon>
    </lineage>
</organism>
<dbReference type="InterPro" id="IPR012338">
    <property type="entry name" value="Beta-lactam/transpept-like"/>
</dbReference>
<feature type="signal peptide" evidence="1">
    <location>
        <begin position="1"/>
        <end position="21"/>
    </location>
</feature>
<dbReference type="GeneID" id="8503899"/>
<dbReference type="AlphaFoldDB" id="A0A179UQ35"/>
<evidence type="ECO:0000259" key="2">
    <source>
        <dbReference type="Pfam" id="PF00144"/>
    </source>
</evidence>
<dbReference type="InterPro" id="IPR001466">
    <property type="entry name" value="Beta-lactam-related"/>
</dbReference>